<dbReference type="AlphaFoldDB" id="A0A0F8ZTK6"/>
<reference evidence="1" key="1">
    <citation type="journal article" date="2015" name="Nature">
        <title>Complex archaea that bridge the gap between prokaryotes and eukaryotes.</title>
        <authorList>
            <person name="Spang A."/>
            <person name="Saw J.H."/>
            <person name="Jorgensen S.L."/>
            <person name="Zaremba-Niedzwiedzka K."/>
            <person name="Martijn J."/>
            <person name="Lind A.E."/>
            <person name="van Eijk R."/>
            <person name="Schleper C."/>
            <person name="Guy L."/>
            <person name="Ettema T.J."/>
        </authorList>
    </citation>
    <scope>NUCLEOTIDE SEQUENCE</scope>
</reference>
<sequence>YNSLAAPGFKEPEGIIIYHIAANQMFKKTFDHDEKHKYEV</sequence>
<accession>A0A0F8ZTK6</accession>
<organism evidence="1">
    <name type="scientific">marine sediment metagenome</name>
    <dbReference type="NCBI Taxonomy" id="412755"/>
    <lineage>
        <taxon>unclassified sequences</taxon>
        <taxon>metagenomes</taxon>
        <taxon>ecological metagenomes</taxon>
    </lineage>
</organism>
<proteinExistence type="predicted"/>
<comment type="caution">
    <text evidence="1">The sequence shown here is derived from an EMBL/GenBank/DDBJ whole genome shotgun (WGS) entry which is preliminary data.</text>
</comment>
<evidence type="ECO:0000313" key="1">
    <source>
        <dbReference type="EMBL" id="KKK97207.1"/>
    </source>
</evidence>
<gene>
    <name evidence="1" type="ORF">LCGC14_2655100</name>
</gene>
<name>A0A0F8ZTK6_9ZZZZ</name>
<feature type="non-terminal residue" evidence="1">
    <location>
        <position position="1"/>
    </location>
</feature>
<dbReference type="EMBL" id="LAZR01046154">
    <property type="protein sequence ID" value="KKK97207.1"/>
    <property type="molecule type" value="Genomic_DNA"/>
</dbReference>
<protein>
    <submittedName>
        <fullName evidence="1">Uncharacterized protein</fullName>
    </submittedName>
</protein>